<proteinExistence type="inferred from homology"/>
<evidence type="ECO:0000256" key="1">
    <source>
        <dbReference type="ARBA" id="ARBA00000799"/>
    </source>
</evidence>
<evidence type="ECO:0000313" key="7">
    <source>
        <dbReference type="EMBL" id="PNP95513.1"/>
    </source>
</evidence>
<dbReference type="AlphaFoldDB" id="A0A2K0XLY0"/>
<dbReference type="Proteomes" id="UP000236634">
    <property type="component" value="Unassembled WGS sequence"/>
</dbReference>
<dbReference type="NCBIfam" id="TIGR00543">
    <property type="entry name" value="isochor_syn"/>
    <property type="match status" value="1"/>
</dbReference>
<evidence type="ECO:0000256" key="2">
    <source>
        <dbReference type="ARBA" id="ARBA00005297"/>
    </source>
</evidence>
<evidence type="ECO:0000313" key="8">
    <source>
        <dbReference type="Proteomes" id="UP000236634"/>
    </source>
</evidence>
<dbReference type="EC" id="5.4.4.2" evidence="3"/>
<accession>A0A2K0XLY0</accession>
<name>A0A2K0XLY0_9BACT</name>
<evidence type="ECO:0000256" key="3">
    <source>
        <dbReference type="ARBA" id="ARBA00012824"/>
    </source>
</evidence>
<dbReference type="PANTHER" id="PTHR42839:SF2">
    <property type="entry name" value="ISOCHORISMATE SYNTHASE ENTC"/>
    <property type="match status" value="1"/>
</dbReference>
<dbReference type="RefSeq" id="WP_103002845.1">
    <property type="nucleotide sequence ID" value="NZ_NBAX01000003.1"/>
</dbReference>
<feature type="domain" description="Chorismate-utilising enzyme C-terminal" evidence="6">
    <location>
        <begin position="89"/>
        <end position="351"/>
    </location>
</feature>
<dbReference type="PANTHER" id="PTHR42839">
    <property type="entry name" value="ISOCHORISMATE SYNTHASE ENTC"/>
    <property type="match status" value="1"/>
</dbReference>
<reference evidence="7 8" key="1">
    <citation type="submission" date="2017-03" db="EMBL/GenBank/DDBJ databases">
        <authorList>
            <person name="Afonso C.L."/>
            <person name="Miller P.J."/>
            <person name="Scott M.A."/>
            <person name="Spackman E."/>
            <person name="Goraichik I."/>
            <person name="Dimitrov K.M."/>
            <person name="Suarez D.L."/>
            <person name="Swayne D.E."/>
        </authorList>
    </citation>
    <scope>NUCLEOTIDE SEQUENCE [LARGE SCALE GENOMIC DNA]</scope>
    <source>
        <strain evidence="7 8">DNF00076</strain>
    </source>
</reference>
<dbReference type="InterPro" id="IPR015890">
    <property type="entry name" value="Chorismate_C"/>
</dbReference>
<evidence type="ECO:0000259" key="6">
    <source>
        <dbReference type="Pfam" id="PF00425"/>
    </source>
</evidence>
<organism evidence="7 8">
    <name type="scientific">Hoylesella timonensis</name>
    <dbReference type="NCBI Taxonomy" id="386414"/>
    <lineage>
        <taxon>Bacteria</taxon>
        <taxon>Pseudomonadati</taxon>
        <taxon>Bacteroidota</taxon>
        <taxon>Bacteroidia</taxon>
        <taxon>Bacteroidales</taxon>
        <taxon>Prevotellaceae</taxon>
        <taxon>Hoylesella</taxon>
    </lineage>
</organism>
<dbReference type="InterPro" id="IPR005801">
    <property type="entry name" value="ADC_synthase"/>
</dbReference>
<dbReference type="GO" id="GO:0008909">
    <property type="term" value="F:isochorismate synthase activity"/>
    <property type="evidence" value="ECO:0007669"/>
    <property type="project" value="UniProtKB-EC"/>
</dbReference>
<evidence type="ECO:0000256" key="5">
    <source>
        <dbReference type="ARBA" id="ARBA00041564"/>
    </source>
</evidence>
<protein>
    <recommendedName>
        <fullName evidence="3">isochorismate synthase</fullName>
        <ecNumber evidence="3">5.4.4.2</ecNumber>
    </recommendedName>
    <alternativeName>
        <fullName evidence="5">Isochorismate mutase</fullName>
    </alternativeName>
</protein>
<keyword evidence="4" id="KW-0413">Isomerase</keyword>
<comment type="catalytic activity">
    <reaction evidence="1">
        <text>chorismate = isochorismate</text>
        <dbReference type="Rhea" id="RHEA:18985"/>
        <dbReference type="ChEBI" id="CHEBI:29748"/>
        <dbReference type="ChEBI" id="CHEBI:29780"/>
        <dbReference type="EC" id="5.4.4.2"/>
    </reaction>
</comment>
<dbReference type="EMBL" id="NBAX01000003">
    <property type="protein sequence ID" value="PNP95513.1"/>
    <property type="molecule type" value="Genomic_DNA"/>
</dbReference>
<dbReference type="SUPFAM" id="SSF56322">
    <property type="entry name" value="ADC synthase"/>
    <property type="match status" value="1"/>
</dbReference>
<dbReference type="Pfam" id="PF00425">
    <property type="entry name" value="Chorismate_bind"/>
    <property type="match status" value="1"/>
</dbReference>
<evidence type="ECO:0000256" key="4">
    <source>
        <dbReference type="ARBA" id="ARBA00023235"/>
    </source>
</evidence>
<dbReference type="InterPro" id="IPR004561">
    <property type="entry name" value="IsoChor_synthase"/>
</dbReference>
<comment type="similarity">
    <text evidence="2">Belongs to the isochorismate synthase family.</text>
</comment>
<comment type="caution">
    <text evidence="7">The sequence shown here is derived from an EMBL/GenBank/DDBJ whole genome shotgun (WGS) entry which is preliminary data.</text>
</comment>
<gene>
    <name evidence="7" type="ORF">BFS16_03800</name>
</gene>
<dbReference type="Gene3D" id="3.60.120.10">
    <property type="entry name" value="Anthranilate synthase"/>
    <property type="match status" value="1"/>
</dbReference>
<sequence length="372" mass="41751">MNSFAYYRLPDKRHFIKLTQKNGEPETYFSLRDLNGKEGFVLVPFKIDEAHPVVLIHPEKKERVRISKCSAKLHNEYGATILATSSDGRERYGEVFRCFHQQLKEGKLAKIVLARCEEIPHSASIEAEAMFLEACRTYPHLCIMLVSTPQTGTWLMATPEVLLDGDGGIWRTMALAGTMKAGELAPDADSSSASTPWVDGYDMRDWSAKNKHEQQLVATYIQQCLSPFAAQLTQRGPYTVQAGDLVHLRSDFMFSLHDTQSLGSLLEALHPTPAVCGLPKAEAQRFILQHEHADRSYYSGFAGLLNPNGETHLYVSLRCMQILENSYRLYAGGGLLLDSVEQQEWEETVAKMETMRKITASPPTPPQREGEL</sequence>